<evidence type="ECO:0000313" key="1">
    <source>
        <dbReference type="EMBL" id="MFC5296428.1"/>
    </source>
</evidence>
<dbReference type="CDD" id="cd08152">
    <property type="entry name" value="y4iL_like"/>
    <property type="match status" value="1"/>
</dbReference>
<dbReference type="Gene3D" id="2.40.180.10">
    <property type="entry name" value="Catalase core domain"/>
    <property type="match status" value="1"/>
</dbReference>
<organism evidence="1 2">
    <name type="scientific">Brachybacterium tyrofermentans</name>
    <dbReference type="NCBI Taxonomy" id="47848"/>
    <lineage>
        <taxon>Bacteria</taxon>
        <taxon>Bacillati</taxon>
        <taxon>Actinomycetota</taxon>
        <taxon>Actinomycetes</taxon>
        <taxon>Micrococcales</taxon>
        <taxon>Dermabacteraceae</taxon>
        <taxon>Brachybacterium</taxon>
    </lineage>
</organism>
<accession>A0ABW0FCL3</accession>
<comment type="caution">
    <text evidence="1">The sequence shown here is derived from an EMBL/GenBank/DDBJ whole genome shotgun (WGS) entry which is preliminary data.</text>
</comment>
<dbReference type="InterPro" id="IPR020835">
    <property type="entry name" value="Catalase_sf"/>
</dbReference>
<proteinExistence type="predicted"/>
<evidence type="ECO:0000313" key="2">
    <source>
        <dbReference type="Proteomes" id="UP001595937"/>
    </source>
</evidence>
<dbReference type="PANTHER" id="PTHR36195:SF4">
    <property type="entry name" value="DOMAIN PROTEIN, PUTATIVE (AFU_ORTHOLOGUE AFUA_5G01990)-RELATED"/>
    <property type="match status" value="1"/>
</dbReference>
<protein>
    <submittedName>
        <fullName evidence="1">Catalase family protein</fullName>
    </submittedName>
</protein>
<sequence length="362" mass="39791">MTPEVKFTPDMEQTVDHEEDLTREILATMAASQQEAAGKHRHAHRDAHAKSHAILKATLIVHDGLAPELAQGIFAEPRSYDAVVRLSSAPGDIHTDRTPAPRGYAIKVIGVEGERLLPHLGGHNQDFLMVNFPTLAFGTIAKYKELLGLLEKNSHSPEVLQRLTTGAMRVVRGAVEATGRTPSAIVEGLGRDSNHVLGETYFTQGALRYGEYVAKLSVAPKSANVRALTGSTMKVDDFSAIRDLLGGFFGTEGAEYEMRAQLCTDAEAMPVEDAAVLWKEDASPHRPVATLRIEAQDAYSPARRTYGDDVLTFNPWNGVEAHQPLGSIMRIRKRAYERSTAYRHDYNAREQAEPDSLDDIPN</sequence>
<reference evidence="2" key="1">
    <citation type="journal article" date="2019" name="Int. J. Syst. Evol. Microbiol.">
        <title>The Global Catalogue of Microorganisms (GCM) 10K type strain sequencing project: providing services to taxonomists for standard genome sequencing and annotation.</title>
        <authorList>
            <consortium name="The Broad Institute Genomics Platform"/>
            <consortium name="The Broad Institute Genome Sequencing Center for Infectious Disease"/>
            <person name="Wu L."/>
            <person name="Ma J."/>
        </authorList>
    </citation>
    <scope>NUCLEOTIDE SEQUENCE [LARGE SCALE GENOMIC DNA]</scope>
    <source>
        <strain evidence="2">CGMCC 1.16455</strain>
    </source>
</reference>
<dbReference type="EMBL" id="JBHSLN010000012">
    <property type="protein sequence ID" value="MFC5296428.1"/>
    <property type="molecule type" value="Genomic_DNA"/>
</dbReference>
<keyword evidence="2" id="KW-1185">Reference proteome</keyword>
<dbReference type="SUPFAM" id="SSF56634">
    <property type="entry name" value="Heme-dependent catalase-like"/>
    <property type="match status" value="1"/>
</dbReference>
<dbReference type="PANTHER" id="PTHR36195">
    <property type="entry name" value="DOMAIN PROTEIN, PUTATIVE (AFU_ORTHOLOGUE AFUA_5G01990)-RELATED-RELATED"/>
    <property type="match status" value="1"/>
</dbReference>
<gene>
    <name evidence="1" type="ORF">ACFPK8_02805</name>
</gene>
<dbReference type="Proteomes" id="UP001595937">
    <property type="component" value="Unassembled WGS sequence"/>
</dbReference>
<dbReference type="GeneID" id="303299180"/>
<dbReference type="RefSeq" id="WP_343926376.1">
    <property type="nucleotide sequence ID" value="NZ_BAAAIR010000094.1"/>
</dbReference>
<name>A0ABW0FCL3_9MICO</name>